<dbReference type="HAMAP" id="MF_01428">
    <property type="entry name" value="Glu_Q_tRNA_synth"/>
    <property type="match status" value="1"/>
</dbReference>
<dbReference type="PRINTS" id="PR00987">
    <property type="entry name" value="TRNASYNTHGLU"/>
</dbReference>
<dbReference type="NCBIfam" id="NF004314">
    <property type="entry name" value="PRK05710.1-3"/>
    <property type="match status" value="1"/>
</dbReference>
<dbReference type="GO" id="GO:0005524">
    <property type="term" value="F:ATP binding"/>
    <property type="evidence" value="ECO:0007669"/>
    <property type="project" value="UniProtKB-KW"/>
</dbReference>
<dbReference type="InterPro" id="IPR022380">
    <property type="entry name" value="Glu-Q_tRNA(Asp)_Synthase"/>
</dbReference>
<sequence length="303" mass="34270">MTSNVPYRGRFAPSPTGPLHFGSLIAAVASYCQAKTNNGEWLLRIEDIDRPREVAGASDDIIRHLEQLGFSWDGPITYQHDRLEYYQDAFEQLKAQQFVYPCICSRKDVAKLNPYGIYPGTCRNGLATTPPATSSWRIRTESSKVQFRDQVQGMVGCRLDHEIGDFVVKRTGGLFSYQLAVALDDVLQHITEVVRGYDLLDSTPRQIFIQQCLGYTHPKYAHHPVAIKSDGDKLSKQTFANAIHQYDAAQSIYQALVFLGQSPPHELQFESIKLIWAWAIEHWQLNKIPACNSIEINELSARV</sequence>
<feature type="domain" description="Glutamyl/glutaminyl-tRNA synthetase class Ib catalytic" evidence="7">
    <location>
        <begin position="137"/>
        <end position="255"/>
    </location>
</feature>
<evidence type="ECO:0000256" key="5">
    <source>
        <dbReference type="ARBA" id="ARBA00022840"/>
    </source>
</evidence>
<proteinExistence type="inferred from homology"/>
<protein>
    <submittedName>
        <fullName evidence="8">Glutamyl-Q tRNA(Asp) synthetase</fullName>
    </submittedName>
</protein>
<evidence type="ECO:0000256" key="1">
    <source>
        <dbReference type="ARBA" id="ARBA00022598"/>
    </source>
</evidence>
<keyword evidence="6" id="KW-0030">Aminoacyl-tRNA synthetase</keyword>
<evidence type="ECO:0000259" key="7">
    <source>
        <dbReference type="Pfam" id="PF00749"/>
    </source>
</evidence>
<keyword evidence="1" id="KW-0436">Ligase</keyword>
<dbReference type="InterPro" id="IPR014729">
    <property type="entry name" value="Rossmann-like_a/b/a_fold"/>
</dbReference>
<keyword evidence="3" id="KW-0547">Nucleotide-binding</keyword>
<dbReference type="GO" id="GO:0008270">
    <property type="term" value="F:zinc ion binding"/>
    <property type="evidence" value="ECO:0007669"/>
    <property type="project" value="InterPro"/>
</dbReference>
<dbReference type="SUPFAM" id="SSF52374">
    <property type="entry name" value="Nucleotidylyl transferase"/>
    <property type="match status" value="1"/>
</dbReference>
<dbReference type="InterPro" id="IPR020058">
    <property type="entry name" value="Glu/Gln-tRNA-synth_Ib_cat-dom"/>
</dbReference>
<dbReference type="GO" id="GO:0004818">
    <property type="term" value="F:glutamate-tRNA ligase activity"/>
    <property type="evidence" value="ECO:0007669"/>
    <property type="project" value="TreeGrafter"/>
</dbReference>
<reference evidence="8" key="1">
    <citation type="submission" date="2018-06" db="EMBL/GenBank/DDBJ databases">
        <authorList>
            <person name="Zhirakovskaya E."/>
        </authorList>
    </citation>
    <scope>NUCLEOTIDE SEQUENCE</scope>
</reference>
<evidence type="ECO:0000313" key="8">
    <source>
        <dbReference type="EMBL" id="VAW94323.1"/>
    </source>
</evidence>
<keyword evidence="5" id="KW-0067">ATP-binding</keyword>
<evidence type="ECO:0000256" key="6">
    <source>
        <dbReference type="ARBA" id="ARBA00023146"/>
    </source>
</evidence>
<keyword evidence="2" id="KW-0479">Metal-binding</keyword>
<dbReference type="Pfam" id="PF00749">
    <property type="entry name" value="tRNA-synt_1c"/>
    <property type="match status" value="2"/>
</dbReference>
<gene>
    <name evidence="8" type="ORF">MNBD_GAMMA21-751</name>
</gene>
<dbReference type="EMBL" id="UOFR01000026">
    <property type="protein sequence ID" value="VAW94323.1"/>
    <property type="molecule type" value="Genomic_DNA"/>
</dbReference>
<dbReference type="PANTHER" id="PTHR43311:SF1">
    <property type="entry name" value="GLUTAMYL-Q TRNA(ASP) SYNTHETASE"/>
    <property type="match status" value="1"/>
</dbReference>
<feature type="domain" description="Glutamyl/glutaminyl-tRNA synthetase class Ib catalytic" evidence="7">
    <location>
        <begin position="8"/>
        <end position="108"/>
    </location>
</feature>
<dbReference type="GO" id="GO:0006424">
    <property type="term" value="P:glutamyl-tRNA aminoacylation"/>
    <property type="evidence" value="ECO:0007669"/>
    <property type="project" value="InterPro"/>
</dbReference>
<dbReference type="GO" id="GO:0006400">
    <property type="term" value="P:tRNA modification"/>
    <property type="evidence" value="ECO:0007669"/>
    <property type="project" value="InterPro"/>
</dbReference>
<accession>A0A3B1A2F9</accession>
<dbReference type="FunFam" id="3.40.50.620:FF:000093">
    <property type="entry name" value="Glutamyl-Q tRNA(Asp) synthetase"/>
    <property type="match status" value="1"/>
</dbReference>
<name>A0A3B1A2F9_9ZZZZ</name>
<keyword evidence="4" id="KW-0862">Zinc</keyword>
<evidence type="ECO:0000256" key="4">
    <source>
        <dbReference type="ARBA" id="ARBA00022833"/>
    </source>
</evidence>
<dbReference type="Gene3D" id="3.40.50.620">
    <property type="entry name" value="HUPs"/>
    <property type="match status" value="1"/>
</dbReference>
<dbReference type="InterPro" id="IPR000924">
    <property type="entry name" value="Glu/Gln-tRNA-synth"/>
</dbReference>
<organism evidence="8">
    <name type="scientific">hydrothermal vent metagenome</name>
    <dbReference type="NCBI Taxonomy" id="652676"/>
    <lineage>
        <taxon>unclassified sequences</taxon>
        <taxon>metagenomes</taxon>
        <taxon>ecological metagenomes</taxon>
    </lineage>
</organism>
<dbReference type="GO" id="GO:0005829">
    <property type="term" value="C:cytosol"/>
    <property type="evidence" value="ECO:0007669"/>
    <property type="project" value="TreeGrafter"/>
</dbReference>
<evidence type="ECO:0000256" key="2">
    <source>
        <dbReference type="ARBA" id="ARBA00022723"/>
    </source>
</evidence>
<dbReference type="PANTHER" id="PTHR43311">
    <property type="entry name" value="GLUTAMATE--TRNA LIGASE"/>
    <property type="match status" value="1"/>
</dbReference>
<dbReference type="InterPro" id="IPR049940">
    <property type="entry name" value="GluQ/Sye"/>
</dbReference>
<dbReference type="NCBIfam" id="TIGR03838">
    <property type="entry name" value="queuosine_YadB"/>
    <property type="match status" value="1"/>
</dbReference>
<dbReference type="AlphaFoldDB" id="A0A3B1A2F9"/>
<evidence type="ECO:0000256" key="3">
    <source>
        <dbReference type="ARBA" id="ARBA00022741"/>
    </source>
</evidence>